<name>A0A0H2YSJ8_CLOP1</name>
<dbReference type="PANTHER" id="PTHR43855">
    <property type="entry name" value="THIOSULFATE SULFURTRANSFERASE"/>
    <property type="match status" value="1"/>
</dbReference>
<dbReference type="InterPro" id="IPR051126">
    <property type="entry name" value="Thiosulfate_sulfurtransferase"/>
</dbReference>
<reference evidence="6 7" key="1">
    <citation type="journal article" date="2006" name="Genome Res.">
        <title>Skewed genomic variability in strains of the toxigenic bacterial pathogen, Clostridium perfringens.</title>
        <authorList>
            <person name="Myers G.S."/>
            <person name="Rasko D.A."/>
            <person name="Cheung J.K."/>
            <person name="Ravel J."/>
            <person name="Seshadri R."/>
            <person name="Deboy R.T."/>
            <person name="Ren Q."/>
            <person name="Varga J."/>
            <person name="Awad M.M."/>
            <person name="Brinkac L.M."/>
            <person name="Daugherty S.C."/>
            <person name="Haft D.H."/>
            <person name="Dodson R.J."/>
            <person name="Madupu R."/>
            <person name="Nelson W.C."/>
            <person name="Rosovitz M.J."/>
            <person name="Sullivan S.A."/>
            <person name="Khouri H."/>
            <person name="Dimitrov G.I."/>
            <person name="Watkins K.L."/>
            <person name="Mulligan S."/>
            <person name="Benton J."/>
            <person name="Radune D."/>
            <person name="Fisher D.J."/>
            <person name="Atkins H.S."/>
            <person name="Hiscox T."/>
            <person name="Jost B.H."/>
            <person name="Billington S.J."/>
            <person name="Songer J.G."/>
            <person name="McClane B.A."/>
            <person name="Titball R.W."/>
            <person name="Rood J.I."/>
            <person name="Melville S.B."/>
            <person name="Paulsen I.T."/>
        </authorList>
    </citation>
    <scope>NUCLEOTIDE SEQUENCE [LARGE SCALE GENOMIC DNA]</scope>
    <source>
        <strain evidence="7">ATCC 13124 / DSM 756 / JCM 1290 / NCIMB 6125 / NCTC 8237 / S 107 / Type A</strain>
    </source>
</reference>
<dbReference type="eggNOG" id="COG2897">
    <property type="taxonomic scope" value="Bacteria"/>
</dbReference>
<dbReference type="PaxDb" id="195103-CPF_1308"/>
<evidence type="ECO:0000256" key="4">
    <source>
        <dbReference type="SAM" id="SignalP"/>
    </source>
</evidence>
<evidence type="ECO:0000259" key="5">
    <source>
        <dbReference type="PROSITE" id="PS50206"/>
    </source>
</evidence>
<dbReference type="Pfam" id="PF00581">
    <property type="entry name" value="Rhodanese"/>
    <property type="match status" value="3"/>
</dbReference>
<evidence type="ECO:0000256" key="1">
    <source>
        <dbReference type="ARBA" id="ARBA00012245"/>
    </source>
</evidence>
<feature type="domain" description="Rhodanese" evidence="5">
    <location>
        <begin position="324"/>
        <end position="446"/>
    </location>
</feature>
<keyword evidence="7" id="KW-1185">Reference proteome</keyword>
<dbReference type="InterPro" id="IPR001763">
    <property type="entry name" value="Rhodanese-like_dom"/>
</dbReference>
<dbReference type="PROSITE" id="PS51257">
    <property type="entry name" value="PROKAR_LIPOPROTEIN"/>
    <property type="match status" value="1"/>
</dbReference>
<feature type="domain" description="Rhodanese" evidence="5">
    <location>
        <begin position="184"/>
        <end position="291"/>
    </location>
</feature>
<feature type="chain" id="PRO_5002602977" description="thiosulfate sulfurtransferase" evidence="4">
    <location>
        <begin position="23"/>
        <end position="451"/>
    </location>
</feature>
<sequence>MSLLKKLTLGLMAVSTTLTFMACSGNKSNETNTSIKSLSTKEVQENLKDNSWIAVDTRLSDSYNGWILYDEARGGHIPNAEDFSANWIKVDAKDKENKLDEALKTKGITTDKKIILYDANGEDSKVVADYLSKKGYKNLYSYDIKEWASDKDLPLEKYEDYSLIVPAKILKEVIDGNKPETFENAKNIKVLEASWGDENQTYGKGHVPTSVHINTDTIEPPPTWMLADDKTLTQFASDYGINKDDTIILTGAEQMAAYRLASVLKYMGVKDVRVLNGGDGAWTSAGYELETKVNPKTPGVDFGATIPADPEVITTIPELKEDLKKSDFTLVDNRTWDEYIGKISGYSYHDKKGRIEGAVFGYAGVNGPTSLEYYRNVDNTMRNGYEIEKMWEDQGINLKNHLAFMCGSGWRAAEVYTYANVMGLKNTSIYSDGWIGWSNGGNPSITGEPTK</sequence>
<dbReference type="SUPFAM" id="SSF52821">
    <property type="entry name" value="Rhodanese/Cell cycle control phosphatase"/>
    <property type="match status" value="3"/>
</dbReference>
<dbReference type="PROSITE" id="PS50206">
    <property type="entry name" value="RHODANESE_3"/>
    <property type="match status" value="3"/>
</dbReference>
<dbReference type="HOGENOM" id="CLU_031618_2_0_9"/>
<keyword evidence="4" id="KW-0732">Signal</keyword>
<evidence type="ECO:0000313" key="6">
    <source>
        <dbReference type="EMBL" id="ABG83968.1"/>
    </source>
</evidence>
<comment type="catalytic activity">
    <reaction evidence="3">
        <text>thiosulfate + hydrogen cyanide = thiocyanate + sulfite + 2 H(+)</text>
        <dbReference type="Rhea" id="RHEA:16881"/>
        <dbReference type="ChEBI" id="CHEBI:15378"/>
        <dbReference type="ChEBI" id="CHEBI:17359"/>
        <dbReference type="ChEBI" id="CHEBI:18022"/>
        <dbReference type="ChEBI" id="CHEBI:18407"/>
        <dbReference type="ChEBI" id="CHEBI:33542"/>
        <dbReference type="EC" id="2.8.1.1"/>
    </reaction>
</comment>
<dbReference type="CDD" id="cd01448">
    <property type="entry name" value="TST_Repeat_1"/>
    <property type="match status" value="1"/>
</dbReference>
<gene>
    <name evidence="6" type="ordered locus">CPF_1308</name>
</gene>
<dbReference type="Gene3D" id="3.40.250.10">
    <property type="entry name" value="Rhodanese-like domain"/>
    <property type="match status" value="3"/>
</dbReference>
<dbReference type="EMBL" id="CP000246">
    <property type="protein sequence ID" value="ABG83968.1"/>
    <property type="molecule type" value="Genomic_DNA"/>
</dbReference>
<dbReference type="GO" id="GO:0004792">
    <property type="term" value="F:thiosulfate-cyanide sulfurtransferase activity"/>
    <property type="evidence" value="ECO:0007669"/>
    <property type="project" value="UniProtKB-EC"/>
</dbReference>
<feature type="signal peptide" evidence="4">
    <location>
        <begin position="1"/>
        <end position="22"/>
    </location>
</feature>
<evidence type="ECO:0000256" key="3">
    <source>
        <dbReference type="ARBA" id="ARBA00047549"/>
    </source>
</evidence>
<evidence type="ECO:0000256" key="2">
    <source>
        <dbReference type="ARBA" id="ARBA00022737"/>
    </source>
</evidence>
<protein>
    <recommendedName>
        <fullName evidence="1">thiosulfate sulfurtransferase</fullName>
        <ecNumber evidence="1">2.8.1.1</ecNumber>
    </recommendedName>
</protein>
<dbReference type="AlphaFoldDB" id="A0A0H2YSJ8"/>
<organism evidence="6 7">
    <name type="scientific">Clostridium perfringens (strain ATCC 13124 / DSM 756 / JCM 1290 / NCIMB 6125 / NCTC 8237 / Type A)</name>
    <dbReference type="NCBI Taxonomy" id="195103"/>
    <lineage>
        <taxon>Bacteria</taxon>
        <taxon>Bacillati</taxon>
        <taxon>Bacillota</taxon>
        <taxon>Clostridia</taxon>
        <taxon>Eubacteriales</taxon>
        <taxon>Clostridiaceae</taxon>
        <taxon>Clostridium</taxon>
    </lineage>
</organism>
<dbReference type="EC" id="2.8.1.1" evidence="1"/>
<dbReference type="RefSeq" id="WP_011590661.1">
    <property type="nucleotide sequence ID" value="NC_008261.1"/>
</dbReference>
<dbReference type="InterPro" id="IPR036873">
    <property type="entry name" value="Rhodanese-like_dom_sf"/>
</dbReference>
<keyword evidence="2" id="KW-0677">Repeat</keyword>
<dbReference type="SMART" id="SM00450">
    <property type="entry name" value="RHOD"/>
    <property type="match status" value="3"/>
</dbReference>
<proteinExistence type="predicted"/>
<dbReference type="KEGG" id="cpf:CPF_1308"/>
<accession>A0A0H2YSJ8</accession>
<dbReference type="STRING" id="195103.CPF_1308"/>
<feature type="domain" description="Rhodanese" evidence="5">
    <location>
        <begin position="48"/>
        <end position="156"/>
    </location>
</feature>
<evidence type="ECO:0000313" key="7">
    <source>
        <dbReference type="Proteomes" id="UP000001823"/>
    </source>
</evidence>
<dbReference type="PANTHER" id="PTHR43855:SF1">
    <property type="entry name" value="THIOSULFATE SULFURTRANSFERASE"/>
    <property type="match status" value="1"/>
</dbReference>
<dbReference type="Proteomes" id="UP000001823">
    <property type="component" value="Chromosome"/>
</dbReference>